<accession>A0AAV2WKE0</accession>
<reference evidence="7" key="2">
    <citation type="submission" date="2015-09" db="EMBL/GenBank/DDBJ databases">
        <title>Draft genome sequence of Mycobacterium neoaurum DSM 44074.</title>
        <authorList>
            <person name="Croce O."/>
            <person name="Robert C."/>
            <person name="Raoult D."/>
            <person name="Drancourt M."/>
        </authorList>
    </citation>
    <scope>NUCLEOTIDE SEQUENCE</scope>
    <source>
        <strain evidence="7">DSM 44074</strain>
    </source>
</reference>
<evidence type="ECO:0000256" key="5">
    <source>
        <dbReference type="SAM" id="Phobius"/>
    </source>
</evidence>
<keyword evidence="2 5" id="KW-0812">Transmembrane</keyword>
<reference evidence="7" key="1">
    <citation type="submission" date="2014-05" db="EMBL/GenBank/DDBJ databases">
        <authorList>
            <person name="Urmite Genomes"/>
        </authorList>
    </citation>
    <scope>NUCLEOTIDE SEQUENCE</scope>
    <source>
        <strain evidence="7">DSM 44074</strain>
    </source>
</reference>
<dbReference type="Pfam" id="PF07690">
    <property type="entry name" value="MFS_1"/>
    <property type="match status" value="2"/>
</dbReference>
<feature type="transmembrane region" description="Helical" evidence="5">
    <location>
        <begin position="159"/>
        <end position="180"/>
    </location>
</feature>
<dbReference type="InterPro" id="IPR020846">
    <property type="entry name" value="MFS_dom"/>
</dbReference>
<feature type="transmembrane region" description="Helical" evidence="5">
    <location>
        <begin position="67"/>
        <end position="89"/>
    </location>
</feature>
<evidence type="ECO:0000256" key="3">
    <source>
        <dbReference type="ARBA" id="ARBA00022989"/>
    </source>
</evidence>
<name>A0AAV2WKE0_MYCNE</name>
<proteinExistence type="predicted"/>
<evidence type="ECO:0000256" key="4">
    <source>
        <dbReference type="ARBA" id="ARBA00023136"/>
    </source>
</evidence>
<evidence type="ECO:0000313" key="8">
    <source>
        <dbReference type="Proteomes" id="UP000028864"/>
    </source>
</evidence>
<feature type="transmembrane region" description="Helical" evidence="5">
    <location>
        <begin position="385"/>
        <end position="405"/>
    </location>
</feature>
<dbReference type="PANTHER" id="PTHR23508:SF10">
    <property type="entry name" value="CARBOXYLIC ACID TRANSPORTER PROTEIN HOMOLOG"/>
    <property type="match status" value="1"/>
</dbReference>
<feature type="transmembrane region" description="Helical" evidence="5">
    <location>
        <begin position="101"/>
        <end position="119"/>
    </location>
</feature>
<protein>
    <submittedName>
        <fullName evidence="7">Major facilitator superfamily protein</fullName>
    </submittedName>
</protein>
<dbReference type="SUPFAM" id="SSF103473">
    <property type="entry name" value="MFS general substrate transporter"/>
    <property type="match status" value="1"/>
</dbReference>
<feature type="transmembrane region" description="Helical" evidence="5">
    <location>
        <begin position="411"/>
        <end position="431"/>
    </location>
</feature>
<gene>
    <name evidence="7" type="ORF">BN1047_02585</name>
</gene>
<feature type="transmembrane region" description="Helical" evidence="5">
    <location>
        <begin position="245"/>
        <end position="267"/>
    </location>
</feature>
<keyword evidence="3 5" id="KW-1133">Transmembrane helix</keyword>
<feature type="transmembrane region" description="Helical" evidence="5">
    <location>
        <begin position="287"/>
        <end position="307"/>
    </location>
</feature>
<evidence type="ECO:0000259" key="6">
    <source>
        <dbReference type="PROSITE" id="PS50850"/>
    </source>
</evidence>
<dbReference type="EMBL" id="LK021338">
    <property type="protein sequence ID" value="CDQ44705.1"/>
    <property type="molecule type" value="Genomic_DNA"/>
</dbReference>
<evidence type="ECO:0000256" key="1">
    <source>
        <dbReference type="ARBA" id="ARBA00004651"/>
    </source>
</evidence>
<comment type="subcellular location">
    <subcellularLocation>
        <location evidence="1">Cell membrane</location>
        <topology evidence="1">Multi-pass membrane protein</topology>
    </subcellularLocation>
</comment>
<keyword evidence="4 5" id="KW-0472">Membrane</keyword>
<sequence length="455" mass="48544">MNDNTSRQPAGTGWRHEITRVQWLVLAGTTLGWGLDGFAGSLYVLVLGPTMTELLPHSGVEVSSSSIGLYGGLTVALFLMGWAVGGIMFGMLADYFGRTRVLSVGILTYAVFSALAAFADTWWQLGILRFIAGVGSGVEAPVGAALIAETWRNRYRARAGGVMMAGYAGGFFAAAAVYAVLGDHGWRFMMLLAGLPALLVWFIRRYVPEPPEIDAAMQVRRQRKAAGAREQFVLRRLISPPLRRPMLVCTALASGALLAFWSVSTWYPQIIRQISANESVPQSVTDHRVAVTAMLFNAGGIIGYAAWGFIADAIGRRRTFLMSFTVSAASIAWTFPFDRGYTEFLFAMPLLGFGLFGALSGTFIYGPEVFPPSVRATALAVSNSVGRFVTALGPLGAGVIAASWFGGNLGVATATVAALGLIAVVGLAFAAETRGTPLPTDRHFEPVTPTEKSHS</sequence>
<feature type="transmembrane region" description="Helical" evidence="5">
    <location>
        <begin position="344"/>
        <end position="365"/>
    </location>
</feature>
<dbReference type="PANTHER" id="PTHR23508">
    <property type="entry name" value="CARBOXYLIC ACID TRANSPORTER PROTEIN HOMOLOG"/>
    <property type="match status" value="1"/>
</dbReference>
<dbReference type="PROSITE" id="PS00217">
    <property type="entry name" value="SUGAR_TRANSPORT_2"/>
    <property type="match status" value="1"/>
</dbReference>
<evidence type="ECO:0000313" key="7">
    <source>
        <dbReference type="EMBL" id="CDQ44705.1"/>
    </source>
</evidence>
<feature type="transmembrane region" description="Helical" evidence="5">
    <location>
        <begin position="21"/>
        <end position="47"/>
    </location>
</feature>
<dbReference type="RefSeq" id="WP_030136735.1">
    <property type="nucleotide sequence ID" value="NZ_JAKNRE010000004.1"/>
</dbReference>
<dbReference type="Gene3D" id="1.20.1250.20">
    <property type="entry name" value="MFS general substrate transporter like domains"/>
    <property type="match status" value="1"/>
</dbReference>
<evidence type="ECO:0000256" key="2">
    <source>
        <dbReference type="ARBA" id="ARBA00022692"/>
    </source>
</evidence>
<feature type="transmembrane region" description="Helical" evidence="5">
    <location>
        <begin position="186"/>
        <end position="203"/>
    </location>
</feature>
<feature type="domain" description="Major facilitator superfamily (MFS) profile" evidence="6">
    <location>
        <begin position="25"/>
        <end position="435"/>
    </location>
</feature>
<dbReference type="InterPro" id="IPR036259">
    <property type="entry name" value="MFS_trans_sf"/>
</dbReference>
<dbReference type="InterPro" id="IPR011701">
    <property type="entry name" value="MFS"/>
</dbReference>
<feature type="transmembrane region" description="Helical" evidence="5">
    <location>
        <begin position="125"/>
        <end position="147"/>
    </location>
</feature>
<dbReference type="PROSITE" id="PS50850">
    <property type="entry name" value="MFS"/>
    <property type="match status" value="1"/>
</dbReference>
<dbReference type="GO" id="GO:0005886">
    <property type="term" value="C:plasma membrane"/>
    <property type="evidence" value="ECO:0007669"/>
    <property type="project" value="UniProtKB-SubCell"/>
</dbReference>
<organism evidence="7 8">
    <name type="scientific">Mycolicibacterium neoaurum</name>
    <name type="common">Mycobacterium neoaurum</name>
    <dbReference type="NCBI Taxonomy" id="1795"/>
    <lineage>
        <taxon>Bacteria</taxon>
        <taxon>Bacillati</taxon>
        <taxon>Actinomycetota</taxon>
        <taxon>Actinomycetes</taxon>
        <taxon>Mycobacteriales</taxon>
        <taxon>Mycobacteriaceae</taxon>
        <taxon>Mycolicibacterium</taxon>
    </lineage>
</organism>
<dbReference type="InterPro" id="IPR005829">
    <property type="entry name" value="Sugar_transporter_CS"/>
</dbReference>
<dbReference type="AlphaFoldDB" id="A0AAV2WKE0"/>
<dbReference type="GO" id="GO:0046943">
    <property type="term" value="F:carboxylic acid transmembrane transporter activity"/>
    <property type="evidence" value="ECO:0007669"/>
    <property type="project" value="TreeGrafter"/>
</dbReference>
<feature type="transmembrane region" description="Helical" evidence="5">
    <location>
        <begin position="319"/>
        <end position="338"/>
    </location>
</feature>
<dbReference type="Proteomes" id="UP000028864">
    <property type="component" value="Unassembled WGS sequence"/>
</dbReference>